<dbReference type="InterPro" id="IPR001173">
    <property type="entry name" value="Glyco_trans_2-like"/>
</dbReference>
<evidence type="ECO:0000256" key="2">
    <source>
        <dbReference type="ARBA" id="ARBA00022679"/>
    </source>
</evidence>
<feature type="domain" description="Glycosyltransferase 2-like" evidence="3">
    <location>
        <begin position="6"/>
        <end position="172"/>
    </location>
</feature>
<dbReference type="RefSeq" id="WP_308452834.1">
    <property type="nucleotide sequence ID" value="NZ_JAJEQR010000008.1"/>
</dbReference>
<evidence type="ECO:0000313" key="4">
    <source>
        <dbReference type="EMBL" id="MCC2230124.1"/>
    </source>
</evidence>
<dbReference type="InterPro" id="IPR029044">
    <property type="entry name" value="Nucleotide-diphossugar_trans"/>
</dbReference>
<protein>
    <submittedName>
        <fullName evidence="4">Glycosyltransferase</fullName>
    </submittedName>
</protein>
<dbReference type="Proteomes" id="UP001198182">
    <property type="component" value="Unassembled WGS sequence"/>
</dbReference>
<evidence type="ECO:0000259" key="3">
    <source>
        <dbReference type="Pfam" id="PF00535"/>
    </source>
</evidence>
<dbReference type="PANTHER" id="PTHR22916">
    <property type="entry name" value="GLYCOSYLTRANSFERASE"/>
    <property type="match status" value="1"/>
</dbReference>
<proteinExistence type="predicted"/>
<gene>
    <name evidence="4" type="ORF">LKD81_03795</name>
</gene>
<reference evidence="4" key="1">
    <citation type="submission" date="2021-10" db="EMBL/GenBank/DDBJ databases">
        <title>Anaerobic single-cell dispensing facilitates the cultivation of human gut bacteria.</title>
        <authorList>
            <person name="Afrizal A."/>
        </authorList>
    </citation>
    <scope>NUCLEOTIDE SEQUENCE</scope>
    <source>
        <strain evidence="4">CLA-AA-H215</strain>
    </source>
</reference>
<keyword evidence="2" id="KW-0808">Transferase</keyword>
<dbReference type="CDD" id="cd00761">
    <property type="entry name" value="Glyco_tranf_GTA_type"/>
    <property type="match status" value="1"/>
</dbReference>
<dbReference type="Pfam" id="PF00535">
    <property type="entry name" value="Glycos_transf_2"/>
    <property type="match status" value="1"/>
</dbReference>
<dbReference type="Gene3D" id="3.90.550.10">
    <property type="entry name" value="Spore Coat Polysaccharide Biosynthesis Protein SpsA, Chain A"/>
    <property type="match status" value="1"/>
</dbReference>
<dbReference type="GO" id="GO:0016757">
    <property type="term" value="F:glycosyltransferase activity"/>
    <property type="evidence" value="ECO:0007669"/>
    <property type="project" value="UniProtKB-KW"/>
</dbReference>
<dbReference type="EMBL" id="JAJEQR010000008">
    <property type="protein sequence ID" value="MCC2230124.1"/>
    <property type="molecule type" value="Genomic_DNA"/>
</dbReference>
<evidence type="ECO:0000256" key="1">
    <source>
        <dbReference type="ARBA" id="ARBA00022676"/>
    </source>
</evidence>
<keyword evidence="5" id="KW-1185">Reference proteome</keyword>
<name>A0AAE3JDP6_9FIRM</name>
<dbReference type="AlphaFoldDB" id="A0AAE3JDP6"/>
<accession>A0AAE3JDP6</accession>
<dbReference type="SUPFAM" id="SSF53448">
    <property type="entry name" value="Nucleotide-diphospho-sugar transferases"/>
    <property type="match status" value="1"/>
</dbReference>
<organism evidence="4 5">
    <name type="scientific">Hominifimenecus microfluidus</name>
    <dbReference type="NCBI Taxonomy" id="2885348"/>
    <lineage>
        <taxon>Bacteria</taxon>
        <taxon>Bacillati</taxon>
        <taxon>Bacillota</taxon>
        <taxon>Clostridia</taxon>
        <taxon>Lachnospirales</taxon>
        <taxon>Lachnospiraceae</taxon>
        <taxon>Hominifimenecus</taxon>
    </lineage>
</organism>
<dbReference type="PANTHER" id="PTHR22916:SF51">
    <property type="entry name" value="GLYCOSYLTRANSFERASE EPSH-RELATED"/>
    <property type="match status" value="1"/>
</dbReference>
<keyword evidence="1" id="KW-0328">Glycosyltransferase</keyword>
<comment type="caution">
    <text evidence="4">The sequence shown here is derived from an EMBL/GenBank/DDBJ whole genome shotgun (WGS) entry which is preliminary data.</text>
</comment>
<sequence>MEPMVSIIMPVYKVEDYVAKAIESVQNQTFQDWELLIVDDGSPDESGEICDLYAWEDSRIRVFHKENGGAPSARNLAMDHASGKYYFFMDADDWAEPKMLADMVALAERDQAQIVVAGFFIDTYYADEKFRRDDFFVADAVYSDADSFHKDAYRLFDKNQLYAPWNKLWLRSYIEEKHLRFPPTFWDDFPFILSVIRDVERVTVTSKQYYHFIRKRAESETAAYRPGMYEKREEEHGWMKELYRHWGVNDEASREMVARRYIERFIGCLENLTNKNCTLSRKEKRRQVKAMISHKNVRRSLRLAKPHSFMMKVMLVPIRMKSVTLTLLEAEVITAVKSRNTKIFAALKASR</sequence>
<evidence type="ECO:0000313" key="5">
    <source>
        <dbReference type="Proteomes" id="UP001198182"/>
    </source>
</evidence>